<keyword evidence="7" id="KW-1185">Reference proteome</keyword>
<protein>
    <recommendedName>
        <fullName evidence="5">Probable membrane transporter protein</fullName>
    </recommendedName>
</protein>
<organism evidence="6 7">
    <name type="scientific">Pontibacter korlensis</name>
    <dbReference type="NCBI Taxonomy" id="400092"/>
    <lineage>
        <taxon>Bacteria</taxon>
        <taxon>Pseudomonadati</taxon>
        <taxon>Bacteroidota</taxon>
        <taxon>Cytophagia</taxon>
        <taxon>Cytophagales</taxon>
        <taxon>Hymenobacteraceae</taxon>
        <taxon>Pontibacter</taxon>
    </lineage>
</organism>
<keyword evidence="2 5" id="KW-0812">Transmembrane</keyword>
<keyword evidence="3 5" id="KW-1133">Transmembrane helix</keyword>
<evidence type="ECO:0000256" key="1">
    <source>
        <dbReference type="ARBA" id="ARBA00004141"/>
    </source>
</evidence>
<gene>
    <name evidence="6" type="ORF">PKOR_15345</name>
</gene>
<dbReference type="RefSeq" id="WP_046311881.1">
    <property type="nucleotide sequence ID" value="NZ_CBCSCY010000014.1"/>
</dbReference>
<dbReference type="PANTHER" id="PTHR43701:SF5">
    <property type="entry name" value="MEMBRANE TRANSPORTER PROTEIN-RELATED"/>
    <property type="match status" value="1"/>
</dbReference>
<dbReference type="EMBL" id="CP009621">
    <property type="protein sequence ID" value="AKD04213.1"/>
    <property type="molecule type" value="Genomic_DNA"/>
</dbReference>
<dbReference type="STRING" id="400092.PKOR_15345"/>
<evidence type="ECO:0000256" key="2">
    <source>
        <dbReference type="ARBA" id="ARBA00022692"/>
    </source>
</evidence>
<proteinExistence type="inferred from homology"/>
<keyword evidence="4 5" id="KW-0472">Membrane</keyword>
<dbReference type="InterPro" id="IPR002781">
    <property type="entry name" value="TM_pro_TauE-like"/>
</dbReference>
<dbReference type="HOGENOM" id="CLU_045498_4_0_10"/>
<comment type="subcellular location">
    <subcellularLocation>
        <location evidence="5">Cell membrane</location>
        <topology evidence="5">Multi-pass membrane protein</topology>
    </subcellularLocation>
    <subcellularLocation>
        <location evidence="1">Membrane</location>
        <topology evidence="1">Multi-pass membrane protein</topology>
    </subcellularLocation>
</comment>
<feature type="transmembrane region" description="Helical" evidence="5">
    <location>
        <begin position="72"/>
        <end position="89"/>
    </location>
</feature>
<evidence type="ECO:0000313" key="6">
    <source>
        <dbReference type="EMBL" id="AKD04213.1"/>
    </source>
</evidence>
<feature type="transmembrane region" description="Helical" evidence="5">
    <location>
        <begin position="134"/>
        <end position="159"/>
    </location>
</feature>
<dbReference type="OrthoDB" id="560496at2"/>
<feature type="transmembrane region" description="Helical" evidence="5">
    <location>
        <begin position="95"/>
        <end position="113"/>
    </location>
</feature>
<dbReference type="InterPro" id="IPR051598">
    <property type="entry name" value="TSUP/Inactive_protease-like"/>
</dbReference>
<dbReference type="PATRIC" id="fig|400092.3.peg.3345"/>
<keyword evidence="5" id="KW-1003">Cell membrane</keyword>
<feature type="transmembrane region" description="Helical" evidence="5">
    <location>
        <begin position="171"/>
        <end position="191"/>
    </location>
</feature>
<dbReference type="PANTHER" id="PTHR43701">
    <property type="entry name" value="MEMBRANE TRANSPORTER PROTEIN MJ0441-RELATED"/>
    <property type="match status" value="1"/>
</dbReference>
<dbReference type="Proteomes" id="UP000033109">
    <property type="component" value="Chromosome"/>
</dbReference>
<evidence type="ECO:0000256" key="3">
    <source>
        <dbReference type="ARBA" id="ARBA00022989"/>
    </source>
</evidence>
<dbReference type="AlphaFoldDB" id="A0A0E3ZFD3"/>
<reference evidence="6 7" key="1">
    <citation type="journal article" date="2015" name="Sci. Rep.">
        <title>Unraveling adaptation of Pontibacter korlensis to radiation and infertility in desert through complete genome and comparative transcriptomic analysis.</title>
        <authorList>
            <person name="Dai J."/>
            <person name="Dai W."/>
            <person name="Qiu C."/>
            <person name="Yang Z."/>
            <person name="Zhang Y."/>
            <person name="Zhou M."/>
            <person name="Zhang L."/>
            <person name="Fang C."/>
            <person name="Gao Q."/>
            <person name="Yang Q."/>
            <person name="Li X."/>
            <person name="Wang Z."/>
            <person name="Wang Z."/>
            <person name="Jia Z."/>
            <person name="Chen X."/>
        </authorList>
    </citation>
    <scope>NUCLEOTIDE SEQUENCE [LARGE SCALE GENOMIC DNA]</scope>
    <source>
        <strain evidence="6 7">X14-1T</strain>
    </source>
</reference>
<dbReference type="KEGG" id="pko:PKOR_15345"/>
<evidence type="ECO:0000313" key="7">
    <source>
        <dbReference type="Proteomes" id="UP000033109"/>
    </source>
</evidence>
<accession>A0A0E3ZFD3</accession>
<name>A0A0E3ZFD3_9BACT</name>
<feature type="transmembrane region" description="Helical" evidence="5">
    <location>
        <begin position="42"/>
        <end position="60"/>
    </location>
</feature>
<dbReference type="GO" id="GO:0005886">
    <property type="term" value="C:plasma membrane"/>
    <property type="evidence" value="ECO:0007669"/>
    <property type="project" value="UniProtKB-SubCell"/>
</dbReference>
<dbReference type="Pfam" id="PF01925">
    <property type="entry name" value="TauE"/>
    <property type="match status" value="1"/>
</dbReference>
<feature type="transmembrane region" description="Helical" evidence="5">
    <location>
        <begin position="228"/>
        <end position="247"/>
    </location>
</feature>
<evidence type="ECO:0000256" key="5">
    <source>
        <dbReference type="RuleBase" id="RU363041"/>
    </source>
</evidence>
<feature type="transmembrane region" description="Helical" evidence="5">
    <location>
        <begin position="203"/>
        <end position="222"/>
    </location>
</feature>
<comment type="similarity">
    <text evidence="5">Belongs to the 4-toluene sulfonate uptake permease (TSUP) (TC 2.A.102) family.</text>
</comment>
<sequence>MQHWELLFFFFVIAFVYASVGFGGGSSYLAILALYTLPFKEIRLIALICNIIVVTGGTILFIRNNHINWKKVIPLVLVSIPMAFLGARVRIEQHTFYVLLGCSLIAAAVLMWAKKRANYESIAPGEEQKSYTRDGLLGGIIGFLSGMLGIGGGIFLSPILNLTKWDTAKRIAATASIFILVNSLAGIAGQLSQLLPAIDYTRILLLGMAVLAGGQLGSRVAIVKFNPLLIRRITAALIFVAGVEVLYKHLPWIN</sequence>
<evidence type="ECO:0000256" key="4">
    <source>
        <dbReference type="ARBA" id="ARBA00023136"/>
    </source>
</evidence>
<feature type="transmembrane region" description="Helical" evidence="5">
    <location>
        <begin position="7"/>
        <end position="36"/>
    </location>
</feature>